<evidence type="ECO:0000313" key="3">
    <source>
        <dbReference type="EMBL" id="PWK15515.1"/>
    </source>
</evidence>
<evidence type="ECO:0000256" key="1">
    <source>
        <dbReference type="PROSITE-ProRule" id="PRU00409"/>
    </source>
</evidence>
<dbReference type="SUPFAM" id="SSF56059">
    <property type="entry name" value="Glutathione synthetase ATP-binding domain-like"/>
    <property type="match status" value="1"/>
</dbReference>
<dbReference type="AlphaFoldDB" id="A0A316DC24"/>
<dbReference type="GO" id="GO:0046872">
    <property type="term" value="F:metal ion binding"/>
    <property type="evidence" value="ECO:0007669"/>
    <property type="project" value="InterPro"/>
</dbReference>
<comment type="caution">
    <text evidence="3">The sequence shown here is derived from an EMBL/GenBank/DDBJ whole genome shotgun (WGS) entry which is preliminary data.</text>
</comment>
<evidence type="ECO:0000259" key="2">
    <source>
        <dbReference type="PROSITE" id="PS50975"/>
    </source>
</evidence>
<dbReference type="PROSITE" id="PS50975">
    <property type="entry name" value="ATP_GRASP"/>
    <property type="match status" value="1"/>
</dbReference>
<keyword evidence="4" id="KW-1185">Reference proteome</keyword>
<dbReference type="InterPro" id="IPR026838">
    <property type="entry name" value="YheC/D"/>
</dbReference>
<feature type="domain" description="ATP-grasp" evidence="2">
    <location>
        <begin position="397"/>
        <end position="466"/>
    </location>
</feature>
<dbReference type="EMBL" id="QGGL01000003">
    <property type="protein sequence ID" value="PWK15515.1"/>
    <property type="molecule type" value="Genomic_DNA"/>
</dbReference>
<sequence>MADIALGTTRIASWPGTHEHILSLPGNWHEHLTLHARDQITVRVGNRQTKAQAVFTDEGEVQATDRLRLALHLPLGAISVKVVDGVLNFGPFVGLYCAPTQTPGKPYGGLTSLVRDMLLLAQQEGVALYVFTPGDARWKEGWVNASIYNPTTQTWQKAKRPLPDLVIPKILGTPAIWREEVRHDQSQFRRLVPFGTFNNATGNKWTVHQQLYAEAALRRWLPETQLISRPQDVDGLLERHNSVYIKPALGTQGMSIYKLDLEKKREPAPAKSAPKTSAPHLLVQHRSASQSLHRRFRLGSPTFHSFVQKKFLARRKFLVQQTLQLLTLRGGRPVDFRWLVQKDGSNSWCITARIARVGAANGLTTNLHTGGEAVLAETLLQKNGWRDPASRRRLLTEIDDAALAICRTLEENAGRIGELGLDFGITQQGAVYLIEVNPRPGRQMLLDTSPEARRLSLLRNLEYARSTTGYQP</sequence>
<dbReference type="Proteomes" id="UP000245634">
    <property type="component" value="Unassembled WGS sequence"/>
</dbReference>
<dbReference type="Pfam" id="PF14398">
    <property type="entry name" value="ATPgrasp_YheCD"/>
    <property type="match status" value="1"/>
</dbReference>
<reference evidence="3 4" key="1">
    <citation type="submission" date="2018-05" db="EMBL/GenBank/DDBJ databases">
        <title>Genomic Encyclopedia of Type Strains, Phase IV (KMG-IV): sequencing the most valuable type-strain genomes for metagenomic binning, comparative biology and taxonomic classification.</title>
        <authorList>
            <person name="Goeker M."/>
        </authorList>
    </citation>
    <scope>NUCLEOTIDE SEQUENCE [LARGE SCALE GENOMIC DNA]</scope>
    <source>
        <strain evidence="3 4">DSM 18773</strain>
    </source>
</reference>
<gene>
    <name evidence="3" type="ORF">C7459_10351</name>
</gene>
<organism evidence="3 4">
    <name type="scientific">Tumebacillus permanentifrigoris</name>
    <dbReference type="NCBI Taxonomy" id="378543"/>
    <lineage>
        <taxon>Bacteria</taxon>
        <taxon>Bacillati</taxon>
        <taxon>Bacillota</taxon>
        <taxon>Bacilli</taxon>
        <taxon>Bacillales</taxon>
        <taxon>Alicyclobacillaceae</taxon>
        <taxon>Tumebacillus</taxon>
    </lineage>
</organism>
<dbReference type="Gene3D" id="3.30.470.20">
    <property type="entry name" value="ATP-grasp fold, B domain"/>
    <property type="match status" value="1"/>
</dbReference>
<evidence type="ECO:0000313" key="4">
    <source>
        <dbReference type="Proteomes" id="UP000245634"/>
    </source>
</evidence>
<dbReference type="GO" id="GO:0005524">
    <property type="term" value="F:ATP binding"/>
    <property type="evidence" value="ECO:0007669"/>
    <property type="project" value="UniProtKB-UniRule"/>
</dbReference>
<dbReference type="RefSeq" id="WP_109686636.1">
    <property type="nucleotide sequence ID" value="NZ_QGGL01000003.1"/>
</dbReference>
<dbReference type="InterPro" id="IPR011761">
    <property type="entry name" value="ATP-grasp"/>
</dbReference>
<name>A0A316DC24_9BACL</name>
<protein>
    <submittedName>
        <fullName evidence="3">YheC/D-like protein</fullName>
    </submittedName>
</protein>
<dbReference type="OrthoDB" id="7869153at2"/>
<proteinExistence type="predicted"/>
<keyword evidence="1" id="KW-0067">ATP-binding</keyword>
<keyword evidence="1" id="KW-0547">Nucleotide-binding</keyword>
<accession>A0A316DC24</accession>